<dbReference type="Pfam" id="PF00132">
    <property type="entry name" value="Hexapep"/>
    <property type="match status" value="3"/>
</dbReference>
<name>A0A168MIA0_9CLOT</name>
<dbReference type="EMBL" id="LITT01000035">
    <property type="protein sequence ID" value="OAA84731.1"/>
    <property type="molecule type" value="Genomic_DNA"/>
</dbReference>
<dbReference type="PROSITE" id="PS00101">
    <property type="entry name" value="HEXAPEP_TRANSFERASES"/>
    <property type="match status" value="1"/>
</dbReference>
<proteinExistence type="predicted"/>
<keyword evidence="3" id="KW-0012">Acyltransferase</keyword>
<evidence type="ECO:0000313" key="4">
    <source>
        <dbReference type="Proteomes" id="UP000077407"/>
    </source>
</evidence>
<dbReference type="PATRIC" id="fig|1538.10.peg.2526"/>
<dbReference type="CDD" id="cd03358">
    <property type="entry name" value="LbH_WxcM_N_like"/>
    <property type="match status" value="1"/>
</dbReference>
<keyword evidence="1 3" id="KW-0808">Transferase</keyword>
<dbReference type="PANTHER" id="PTHR43300:SF4">
    <property type="entry name" value="ACYL-[ACYL-CARRIER-PROTEIN]--UDP-N-ACETYLGLUCOSAMINE O-ACYLTRANSFERASE"/>
    <property type="match status" value="1"/>
</dbReference>
<protein>
    <submittedName>
        <fullName evidence="3">dTDP-3-amino-3,6-dideoxy-alpha-D-galactopyranose 3-N-acetyltransferase</fullName>
        <ecNumber evidence="3">2.3.1.197</ecNumber>
    </submittedName>
</protein>
<evidence type="ECO:0000313" key="3">
    <source>
        <dbReference type="EMBL" id="OAA84731.1"/>
    </source>
</evidence>
<gene>
    <name evidence="3" type="primary">fdtC</name>
    <name evidence="3" type="ORF">WY13_02630</name>
</gene>
<accession>A0A168MIA0</accession>
<dbReference type="GO" id="GO:0016746">
    <property type="term" value="F:acyltransferase activity"/>
    <property type="evidence" value="ECO:0007669"/>
    <property type="project" value="UniProtKB-KW"/>
</dbReference>
<evidence type="ECO:0000256" key="1">
    <source>
        <dbReference type="ARBA" id="ARBA00022679"/>
    </source>
</evidence>
<sequence length="249" mass="26707">MSENYISDTSKVGNNVSIGKFVVIEDDVTIGDNCMIGHNVVIHKGSKIGANVRIDDNSVVGKEPMRSVNSIFKDEKKFDPAVIKDGCLIGAGVIVYCGCVIGENTLIADLATVRENVTIGSKTIIGRGAAIENFSKIGSNCKIETNVYITAYSEVEDNVFIAPGVVTSNDNFAARSKERYKHFKGVTVKKGGRIGAQATILPGKIINEDGFVAAGSVVTKDVEKEIIVAGNPAKQFRKVPEDQLLKNQQ</sequence>
<dbReference type="OrthoDB" id="9782926at2"/>
<dbReference type="InterPro" id="IPR001451">
    <property type="entry name" value="Hexapep"/>
</dbReference>
<organism evidence="3 4">
    <name type="scientific">Clostridium ljungdahlii</name>
    <dbReference type="NCBI Taxonomy" id="1538"/>
    <lineage>
        <taxon>Bacteria</taxon>
        <taxon>Bacillati</taxon>
        <taxon>Bacillota</taxon>
        <taxon>Clostridia</taxon>
        <taxon>Eubacteriales</taxon>
        <taxon>Clostridiaceae</taxon>
        <taxon>Clostridium</taxon>
    </lineage>
</organism>
<dbReference type="InterPro" id="IPR018357">
    <property type="entry name" value="Hexapep_transf_CS"/>
</dbReference>
<keyword evidence="2" id="KW-0677">Repeat</keyword>
<dbReference type="AlphaFoldDB" id="A0A168MIA0"/>
<evidence type="ECO:0000256" key="2">
    <source>
        <dbReference type="ARBA" id="ARBA00022737"/>
    </source>
</evidence>
<dbReference type="PANTHER" id="PTHR43300">
    <property type="entry name" value="ACETYLTRANSFERASE"/>
    <property type="match status" value="1"/>
</dbReference>
<comment type="caution">
    <text evidence="3">The sequence shown here is derived from an EMBL/GenBank/DDBJ whole genome shotgun (WGS) entry which is preliminary data.</text>
</comment>
<dbReference type="InterPro" id="IPR011004">
    <property type="entry name" value="Trimer_LpxA-like_sf"/>
</dbReference>
<dbReference type="RefSeq" id="WP_063556021.1">
    <property type="nucleotide sequence ID" value="NZ_LITT01000035.1"/>
</dbReference>
<dbReference type="SUPFAM" id="SSF51161">
    <property type="entry name" value="Trimeric LpxA-like enzymes"/>
    <property type="match status" value="1"/>
</dbReference>
<dbReference type="InterPro" id="IPR050179">
    <property type="entry name" value="Trans_hexapeptide_repeat"/>
</dbReference>
<dbReference type="EC" id="2.3.1.197" evidence="3"/>
<dbReference type="Gene3D" id="2.160.10.10">
    <property type="entry name" value="Hexapeptide repeat proteins"/>
    <property type="match status" value="2"/>
</dbReference>
<dbReference type="Proteomes" id="UP000077407">
    <property type="component" value="Unassembled WGS sequence"/>
</dbReference>
<reference evidence="3 4" key="1">
    <citation type="journal article" date="2015" name="Biotechnol. Bioeng.">
        <title>Genome sequence and phenotypic characterization of Caulobacter segnis.</title>
        <authorList>
            <person name="Patel S."/>
            <person name="Fletcher B."/>
            <person name="Scott D.C."/>
            <person name="Ely B."/>
        </authorList>
    </citation>
    <scope>NUCLEOTIDE SEQUENCE [LARGE SCALE GENOMIC DNA]</scope>
    <source>
        <strain evidence="3 4">ERI-2</strain>
    </source>
</reference>